<dbReference type="OrthoDB" id="9797743at2"/>
<reference evidence="1" key="1">
    <citation type="journal article" date="2021" name="PeerJ">
        <title>Extensive microbial diversity within the chicken gut microbiome revealed by metagenomics and culture.</title>
        <authorList>
            <person name="Gilroy R."/>
            <person name="Ravi A."/>
            <person name="Getino M."/>
            <person name="Pursley I."/>
            <person name="Horton D.L."/>
            <person name="Alikhan N.F."/>
            <person name="Baker D."/>
            <person name="Gharbi K."/>
            <person name="Hall N."/>
            <person name="Watson M."/>
            <person name="Adriaenssens E.M."/>
            <person name="Foster-Nyarko E."/>
            <person name="Jarju S."/>
            <person name="Secka A."/>
            <person name="Antonio M."/>
            <person name="Oren A."/>
            <person name="Chaudhuri R.R."/>
            <person name="La Ragione R."/>
            <person name="Hildebrand F."/>
            <person name="Pallen M.J."/>
        </authorList>
    </citation>
    <scope>NUCLEOTIDE SEQUENCE</scope>
    <source>
        <strain evidence="1">ChiHjej13B12-9602</strain>
    </source>
</reference>
<dbReference type="Gene3D" id="1.10.150.240">
    <property type="entry name" value="Putative phosphatase, domain 2"/>
    <property type="match status" value="1"/>
</dbReference>
<dbReference type="Gene3D" id="3.40.50.1000">
    <property type="entry name" value="HAD superfamily/HAD-like"/>
    <property type="match status" value="1"/>
</dbReference>
<reference evidence="1" key="2">
    <citation type="submission" date="2021-09" db="EMBL/GenBank/DDBJ databases">
        <authorList>
            <person name="Gilroy R."/>
        </authorList>
    </citation>
    <scope>NUCLEOTIDE SEQUENCE</scope>
    <source>
        <strain evidence="1">ChiHjej13B12-9602</strain>
    </source>
</reference>
<dbReference type="InterPro" id="IPR041492">
    <property type="entry name" value="HAD_2"/>
</dbReference>
<dbReference type="InterPro" id="IPR023214">
    <property type="entry name" value="HAD_sf"/>
</dbReference>
<dbReference type="SFLD" id="SFLDG01129">
    <property type="entry name" value="C1.5:_HAD__Beta-PGM__Phosphata"/>
    <property type="match status" value="1"/>
</dbReference>
<evidence type="ECO:0000313" key="2">
    <source>
        <dbReference type="Proteomes" id="UP000753256"/>
    </source>
</evidence>
<name>A0A921ITU9_9ACTN</name>
<dbReference type="SFLD" id="SFLDG01135">
    <property type="entry name" value="C1.5.6:_HAD__Beta-PGM__Phospha"/>
    <property type="match status" value="1"/>
</dbReference>
<dbReference type="InterPro" id="IPR023198">
    <property type="entry name" value="PGP-like_dom2"/>
</dbReference>
<dbReference type="PANTHER" id="PTHR43434">
    <property type="entry name" value="PHOSPHOGLYCOLATE PHOSPHATASE"/>
    <property type="match status" value="1"/>
</dbReference>
<dbReference type="Proteomes" id="UP000753256">
    <property type="component" value="Unassembled WGS sequence"/>
</dbReference>
<dbReference type="AlphaFoldDB" id="A0A921ITU9"/>
<dbReference type="GO" id="GO:0006281">
    <property type="term" value="P:DNA repair"/>
    <property type="evidence" value="ECO:0007669"/>
    <property type="project" value="TreeGrafter"/>
</dbReference>
<evidence type="ECO:0000313" key="1">
    <source>
        <dbReference type="EMBL" id="HJG37707.1"/>
    </source>
</evidence>
<protein>
    <submittedName>
        <fullName evidence="1">HAD family phosphatase</fullName>
    </submittedName>
</protein>
<dbReference type="SFLD" id="SFLDS00003">
    <property type="entry name" value="Haloacid_Dehalogenase"/>
    <property type="match status" value="1"/>
</dbReference>
<dbReference type="InterPro" id="IPR006439">
    <property type="entry name" value="HAD-SF_hydro_IA"/>
</dbReference>
<comment type="caution">
    <text evidence="1">The sequence shown here is derived from an EMBL/GenBank/DDBJ whole genome shotgun (WGS) entry which is preliminary data.</text>
</comment>
<dbReference type="PANTHER" id="PTHR43434:SF1">
    <property type="entry name" value="PHOSPHOGLYCOLATE PHOSPHATASE"/>
    <property type="match status" value="1"/>
</dbReference>
<proteinExistence type="predicted"/>
<accession>A0A921ITU9</accession>
<dbReference type="RefSeq" id="WP_102372401.1">
    <property type="nucleotide sequence ID" value="NZ_CALUIL010000036.1"/>
</dbReference>
<organism evidence="1 2">
    <name type="scientific">Enorma phocaeensis</name>
    <dbReference type="NCBI Taxonomy" id="1871019"/>
    <lineage>
        <taxon>Bacteria</taxon>
        <taxon>Bacillati</taxon>
        <taxon>Actinomycetota</taxon>
        <taxon>Coriobacteriia</taxon>
        <taxon>Coriobacteriales</taxon>
        <taxon>Coriobacteriaceae</taxon>
        <taxon>Enorma</taxon>
    </lineage>
</organism>
<dbReference type="SUPFAM" id="SSF56784">
    <property type="entry name" value="HAD-like"/>
    <property type="match status" value="1"/>
</dbReference>
<dbReference type="InterPro" id="IPR036412">
    <property type="entry name" value="HAD-like_sf"/>
</dbReference>
<dbReference type="NCBIfam" id="TIGR01509">
    <property type="entry name" value="HAD-SF-IA-v3"/>
    <property type="match status" value="1"/>
</dbReference>
<dbReference type="PRINTS" id="PR00413">
    <property type="entry name" value="HADHALOGNASE"/>
</dbReference>
<dbReference type="Pfam" id="PF13419">
    <property type="entry name" value="HAD_2"/>
    <property type="match status" value="1"/>
</dbReference>
<dbReference type="NCBIfam" id="TIGR01549">
    <property type="entry name" value="HAD-SF-IA-v1"/>
    <property type="match status" value="1"/>
</dbReference>
<dbReference type="EMBL" id="DYUZ01000029">
    <property type="protein sequence ID" value="HJG37707.1"/>
    <property type="molecule type" value="Genomic_DNA"/>
</dbReference>
<dbReference type="GO" id="GO:0008967">
    <property type="term" value="F:phosphoglycolate phosphatase activity"/>
    <property type="evidence" value="ECO:0007669"/>
    <property type="project" value="TreeGrafter"/>
</dbReference>
<sequence>MPTAFPFRAVIFDMDGVIVDTEAAYIVEQRVFLDEHGIDVPTEELNAMVGTSHQTFVNALVDWWERGGYGTFTPDEAYARFEEWSSRYVYHYRDLLNPGVVETLDELARRGVRLALASSSRMDNILDVLGQCGITDRFEVIVSGEQFRESKPDPEIYLHAMERLGLTADECCCIEDSEVGITAGKRAGLTVFAKREERFGFSQAAADQIIDSVPDLLNVTRNHE</sequence>
<dbReference type="GO" id="GO:0005829">
    <property type="term" value="C:cytosol"/>
    <property type="evidence" value="ECO:0007669"/>
    <property type="project" value="TreeGrafter"/>
</dbReference>
<gene>
    <name evidence="1" type="ORF">K8V70_07605</name>
</gene>
<dbReference type="InterPro" id="IPR050155">
    <property type="entry name" value="HAD-like_hydrolase_sf"/>
</dbReference>